<evidence type="ECO:0000256" key="9">
    <source>
        <dbReference type="SAM" id="SignalP"/>
    </source>
</evidence>
<dbReference type="HOGENOM" id="CLU_047713_1_0_12"/>
<proteinExistence type="inferred from homology"/>
<evidence type="ECO:0000256" key="3">
    <source>
        <dbReference type="ARBA" id="ARBA00022448"/>
    </source>
</evidence>
<dbReference type="GO" id="GO:0009279">
    <property type="term" value="C:cell outer membrane"/>
    <property type="evidence" value="ECO:0007669"/>
    <property type="project" value="UniProtKB-SubCell"/>
</dbReference>
<comment type="caution">
    <text evidence="10">The sequence shown here is derived from an EMBL/GenBank/DDBJ whole genome shotgun (WGS) entry which is preliminary data.</text>
</comment>
<keyword evidence="11" id="KW-1185">Reference proteome</keyword>
<evidence type="ECO:0008006" key="12">
    <source>
        <dbReference type="Google" id="ProtNLM"/>
    </source>
</evidence>
<organism evidence="10 11">
    <name type="scientific">Treponema maltophilum ATCC 51939</name>
    <dbReference type="NCBI Taxonomy" id="1125699"/>
    <lineage>
        <taxon>Bacteria</taxon>
        <taxon>Pseudomonadati</taxon>
        <taxon>Spirochaetota</taxon>
        <taxon>Spirochaetia</taxon>
        <taxon>Spirochaetales</taxon>
        <taxon>Treponemataceae</taxon>
        <taxon>Treponema</taxon>
    </lineage>
</organism>
<comment type="similarity">
    <text evidence="2">Belongs to the outer membrane factor (OMF) (TC 1.B.17) family.</text>
</comment>
<sequence length="436" mass="48709">MNKKLLCLPISLFLCAALFSLTVDEAVDYALKNSKTLQSAAIDLEIKTRAKDTAWNSLVPSVQVTGTLARSNKVQNPMPPPGGWKEADHWKAVGNIGVLFMFNAALVQEIRAAKADFEAGLITWEQTRADTERSIRKLFYGLLLQQESVALQQKMLANAQIRSNQSETGYKNGLVSELAFLQARVAYENQKPAVLKAEQEFKSQLGMFAFLLGLPLNSDIKLEGSIEPVFADFDAEKLIADYVSRRADVLLLQKNIELMRIRLSAMNLQIFTPSLSLSYGFQPVVADITKNWFDDKNYADGGSFSASLAWNLTNMLPFSSTRQQAKTLQANLQKTEIQYATLLQKGEMEIRTLTDKLKQSRTVIEAGKSGSDLAQRSYDMTREAYRNGTAELLSLRDAEAQLIQARLSLASEKYNYLSNLLDLEYALQTKLTRTGE</sequence>
<dbReference type="PANTHER" id="PTHR30026">
    <property type="entry name" value="OUTER MEMBRANE PROTEIN TOLC"/>
    <property type="match status" value="1"/>
</dbReference>
<dbReference type="AlphaFoldDB" id="S3L4H6"/>
<evidence type="ECO:0000256" key="1">
    <source>
        <dbReference type="ARBA" id="ARBA00004442"/>
    </source>
</evidence>
<evidence type="ECO:0000256" key="5">
    <source>
        <dbReference type="ARBA" id="ARBA00022692"/>
    </source>
</evidence>
<keyword evidence="8" id="KW-0175">Coiled coil</keyword>
<dbReference type="eggNOG" id="COG1538">
    <property type="taxonomic scope" value="Bacteria"/>
</dbReference>
<reference evidence="10 11" key="1">
    <citation type="submission" date="2013-04" db="EMBL/GenBank/DDBJ databases">
        <title>The Genome Sequence of Treponema maltophilum ATCC 51939.</title>
        <authorList>
            <consortium name="The Broad Institute Genomics Platform"/>
            <person name="Earl A."/>
            <person name="Ward D."/>
            <person name="Feldgarden M."/>
            <person name="Gevers D."/>
            <person name="Leonetti C."/>
            <person name="Blanton J.M."/>
            <person name="Dewhirst F.E."/>
            <person name="Izard J."/>
            <person name="Walker B."/>
            <person name="Young S."/>
            <person name="Zeng Q."/>
            <person name="Gargeya S."/>
            <person name="Fitzgerald M."/>
            <person name="Haas B."/>
            <person name="Abouelleil A."/>
            <person name="Allen A.W."/>
            <person name="Alvarado L."/>
            <person name="Arachchi H.M."/>
            <person name="Berlin A.M."/>
            <person name="Chapman S.B."/>
            <person name="Gainer-Dewar J."/>
            <person name="Goldberg J."/>
            <person name="Griggs A."/>
            <person name="Gujja S."/>
            <person name="Hansen M."/>
            <person name="Howarth C."/>
            <person name="Imamovic A."/>
            <person name="Ireland A."/>
            <person name="Larimer J."/>
            <person name="McCowan C."/>
            <person name="Murphy C."/>
            <person name="Pearson M."/>
            <person name="Poon T.W."/>
            <person name="Priest M."/>
            <person name="Roberts A."/>
            <person name="Saif S."/>
            <person name="Shea T."/>
            <person name="Sisk P."/>
            <person name="Sykes S."/>
            <person name="Wortman J."/>
            <person name="Nusbaum C."/>
            <person name="Birren B."/>
        </authorList>
    </citation>
    <scope>NUCLEOTIDE SEQUENCE [LARGE SCALE GENOMIC DNA]</scope>
    <source>
        <strain evidence="10 11">ATCC 51939</strain>
    </source>
</reference>
<dbReference type="GO" id="GO:0015288">
    <property type="term" value="F:porin activity"/>
    <property type="evidence" value="ECO:0007669"/>
    <property type="project" value="TreeGrafter"/>
</dbReference>
<dbReference type="SUPFAM" id="SSF56954">
    <property type="entry name" value="Outer membrane efflux proteins (OEP)"/>
    <property type="match status" value="1"/>
</dbReference>
<keyword evidence="7" id="KW-0998">Cell outer membrane</keyword>
<evidence type="ECO:0000256" key="2">
    <source>
        <dbReference type="ARBA" id="ARBA00007613"/>
    </source>
</evidence>
<keyword evidence="5" id="KW-0812">Transmembrane</keyword>
<dbReference type="RefSeq" id="WP_016526328.1">
    <property type="nucleotide sequence ID" value="NZ_KE332518.1"/>
</dbReference>
<name>S3L4H6_TREMA</name>
<protein>
    <recommendedName>
        <fullName evidence="12">TolC family type I secretion outer membrane protein</fullName>
    </recommendedName>
</protein>
<comment type="subcellular location">
    <subcellularLocation>
        <location evidence="1">Cell outer membrane</location>
    </subcellularLocation>
</comment>
<keyword evidence="4" id="KW-1134">Transmembrane beta strand</keyword>
<evidence type="ECO:0000313" key="10">
    <source>
        <dbReference type="EMBL" id="EPF31719.1"/>
    </source>
</evidence>
<keyword evidence="3" id="KW-0813">Transport</keyword>
<feature type="coiled-coil region" evidence="8">
    <location>
        <begin position="318"/>
        <end position="345"/>
    </location>
</feature>
<dbReference type="PANTHER" id="PTHR30026:SF20">
    <property type="entry name" value="OUTER MEMBRANE PROTEIN TOLC"/>
    <property type="match status" value="1"/>
</dbReference>
<accession>S3L4H6</accession>
<dbReference type="GO" id="GO:1990281">
    <property type="term" value="C:efflux pump complex"/>
    <property type="evidence" value="ECO:0007669"/>
    <property type="project" value="TreeGrafter"/>
</dbReference>
<evidence type="ECO:0000256" key="7">
    <source>
        <dbReference type="ARBA" id="ARBA00023237"/>
    </source>
</evidence>
<evidence type="ECO:0000256" key="8">
    <source>
        <dbReference type="SAM" id="Coils"/>
    </source>
</evidence>
<dbReference type="EMBL" id="ATFF01000006">
    <property type="protein sequence ID" value="EPF31719.1"/>
    <property type="molecule type" value="Genomic_DNA"/>
</dbReference>
<dbReference type="Gene3D" id="1.20.1600.10">
    <property type="entry name" value="Outer membrane efflux proteins (OEP)"/>
    <property type="match status" value="1"/>
</dbReference>
<dbReference type="InterPro" id="IPR003423">
    <property type="entry name" value="OMP_efflux"/>
</dbReference>
<evidence type="ECO:0000256" key="4">
    <source>
        <dbReference type="ARBA" id="ARBA00022452"/>
    </source>
</evidence>
<evidence type="ECO:0000256" key="6">
    <source>
        <dbReference type="ARBA" id="ARBA00023136"/>
    </source>
</evidence>
<dbReference type="Proteomes" id="UP000014541">
    <property type="component" value="Unassembled WGS sequence"/>
</dbReference>
<dbReference type="InterPro" id="IPR051906">
    <property type="entry name" value="TolC-like"/>
</dbReference>
<evidence type="ECO:0000313" key="11">
    <source>
        <dbReference type="Proteomes" id="UP000014541"/>
    </source>
</evidence>
<feature type="signal peptide" evidence="9">
    <location>
        <begin position="1"/>
        <end position="25"/>
    </location>
</feature>
<dbReference type="PATRIC" id="fig|1125699.3.peg.2092"/>
<dbReference type="GO" id="GO:0015562">
    <property type="term" value="F:efflux transmembrane transporter activity"/>
    <property type="evidence" value="ECO:0007669"/>
    <property type="project" value="InterPro"/>
</dbReference>
<gene>
    <name evidence="10" type="ORF">HMPREF9194_02070</name>
</gene>
<feature type="chain" id="PRO_5004511338" description="TolC family type I secretion outer membrane protein" evidence="9">
    <location>
        <begin position="26"/>
        <end position="436"/>
    </location>
</feature>
<dbReference type="Pfam" id="PF02321">
    <property type="entry name" value="OEP"/>
    <property type="match status" value="2"/>
</dbReference>
<keyword evidence="6" id="KW-0472">Membrane</keyword>
<keyword evidence="9" id="KW-0732">Signal</keyword>
<dbReference type="STRING" id="1125699.HMPREF9194_02070"/>